<dbReference type="CDD" id="cd00130">
    <property type="entry name" value="PAS"/>
    <property type="match status" value="1"/>
</dbReference>
<dbReference type="InterPro" id="IPR000700">
    <property type="entry name" value="PAS-assoc_C"/>
</dbReference>
<keyword evidence="4" id="KW-0808">Transferase</keyword>
<dbReference type="InterPro" id="IPR001610">
    <property type="entry name" value="PAC"/>
</dbReference>
<dbReference type="EC" id="2.7.13.3" evidence="2"/>
<dbReference type="SUPFAM" id="SSF47384">
    <property type="entry name" value="Homodimeric domain of signal transducing histidine kinase"/>
    <property type="match status" value="1"/>
</dbReference>
<dbReference type="InterPro" id="IPR004358">
    <property type="entry name" value="Sig_transdc_His_kin-like_C"/>
</dbReference>
<dbReference type="Pfam" id="PF00512">
    <property type="entry name" value="HisKA"/>
    <property type="match status" value="1"/>
</dbReference>
<dbReference type="Gene3D" id="3.30.450.20">
    <property type="entry name" value="PAS domain"/>
    <property type="match status" value="1"/>
</dbReference>
<dbReference type="GO" id="GO:0000155">
    <property type="term" value="F:phosphorelay sensor kinase activity"/>
    <property type="evidence" value="ECO:0007669"/>
    <property type="project" value="InterPro"/>
</dbReference>
<dbReference type="NCBIfam" id="TIGR00229">
    <property type="entry name" value="sensory_box"/>
    <property type="match status" value="1"/>
</dbReference>
<evidence type="ECO:0000256" key="2">
    <source>
        <dbReference type="ARBA" id="ARBA00012438"/>
    </source>
</evidence>
<dbReference type="InterPro" id="IPR036890">
    <property type="entry name" value="HATPase_C_sf"/>
</dbReference>
<dbReference type="PANTHER" id="PTHR43304">
    <property type="entry name" value="PHYTOCHROME-LIKE PROTEIN CPH1"/>
    <property type="match status" value="1"/>
</dbReference>
<keyword evidence="10" id="KW-1185">Reference proteome</keyword>
<gene>
    <name evidence="9" type="ORF">C8D98_1202</name>
</gene>
<evidence type="ECO:0000256" key="4">
    <source>
        <dbReference type="ARBA" id="ARBA00022679"/>
    </source>
</evidence>
<comment type="caution">
    <text evidence="9">The sequence shown here is derived from an EMBL/GenBank/DDBJ whole genome shotgun (WGS) entry which is preliminary data.</text>
</comment>
<evidence type="ECO:0000313" key="10">
    <source>
        <dbReference type="Proteomes" id="UP000294614"/>
    </source>
</evidence>
<dbReference type="Pfam" id="PF02518">
    <property type="entry name" value="HATPase_c"/>
    <property type="match status" value="1"/>
</dbReference>
<evidence type="ECO:0000313" key="9">
    <source>
        <dbReference type="EMBL" id="TCK62668.1"/>
    </source>
</evidence>
<dbReference type="EMBL" id="SMGG01000003">
    <property type="protein sequence ID" value="TCK62668.1"/>
    <property type="molecule type" value="Genomic_DNA"/>
</dbReference>
<dbReference type="PROSITE" id="PS50113">
    <property type="entry name" value="PAC"/>
    <property type="match status" value="1"/>
</dbReference>
<feature type="domain" description="PAS" evidence="7">
    <location>
        <begin position="250"/>
        <end position="324"/>
    </location>
</feature>
<dbReference type="Gene3D" id="3.30.565.10">
    <property type="entry name" value="Histidine kinase-like ATPase, C-terminal domain"/>
    <property type="match status" value="1"/>
</dbReference>
<evidence type="ECO:0000259" key="7">
    <source>
        <dbReference type="PROSITE" id="PS50112"/>
    </source>
</evidence>
<dbReference type="InterPro" id="IPR003661">
    <property type="entry name" value="HisK_dim/P_dom"/>
</dbReference>
<reference evidence="9 10" key="1">
    <citation type="submission" date="2019-03" db="EMBL/GenBank/DDBJ databases">
        <title>Genomic Encyclopedia of Type Strains, Phase IV (KMG-IV): sequencing the most valuable type-strain genomes for metagenomic binning, comparative biology and taxonomic classification.</title>
        <authorList>
            <person name="Goeker M."/>
        </authorList>
    </citation>
    <scope>NUCLEOTIDE SEQUENCE [LARGE SCALE GENOMIC DNA]</scope>
    <source>
        <strain evidence="9 10">DSM 24984</strain>
    </source>
</reference>
<dbReference type="InterPro" id="IPR036097">
    <property type="entry name" value="HisK_dim/P_sf"/>
</dbReference>
<dbReference type="PROSITE" id="PS50109">
    <property type="entry name" value="HIS_KIN"/>
    <property type="match status" value="1"/>
</dbReference>
<dbReference type="SUPFAM" id="SSF55785">
    <property type="entry name" value="PYP-like sensor domain (PAS domain)"/>
    <property type="match status" value="1"/>
</dbReference>
<name>A0A4R1KDD1_9BACT</name>
<feature type="domain" description="Histidine kinase" evidence="6">
    <location>
        <begin position="396"/>
        <end position="614"/>
    </location>
</feature>
<dbReference type="CDD" id="cd00082">
    <property type="entry name" value="HisKA"/>
    <property type="match status" value="1"/>
</dbReference>
<dbReference type="InterPro" id="IPR005467">
    <property type="entry name" value="His_kinase_dom"/>
</dbReference>
<dbReference type="InterPro" id="IPR003594">
    <property type="entry name" value="HATPase_dom"/>
</dbReference>
<dbReference type="PANTHER" id="PTHR43304:SF1">
    <property type="entry name" value="PAC DOMAIN-CONTAINING PROTEIN"/>
    <property type="match status" value="1"/>
</dbReference>
<dbReference type="SMART" id="SM00388">
    <property type="entry name" value="HisKA"/>
    <property type="match status" value="1"/>
</dbReference>
<comment type="catalytic activity">
    <reaction evidence="1">
        <text>ATP + protein L-histidine = ADP + protein N-phospho-L-histidine.</text>
        <dbReference type="EC" id="2.7.13.3"/>
    </reaction>
</comment>
<dbReference type="Gene3D" id="1.10.287.130">
    <property type="match status" value="1"/>
</dbReference>
<evidence type="ECO:0000259" key="8">
    <source>
        <dbReference type="PROSITE" id="PS50113"/>
    </source>
</evidence>
<dbReference type="InterPro" id="IPR035965">
    <property type="entry name" value="PAS-like_dom_sf"/>
</dbReference>
<dbReference type="SMART" id="SM00387">
    <property type="entry name" value="HATPase_c"/>
    <property type="match status" value="1"/>
</dbReference>
<dbReference type="SUPFAM" id="SSF55874">
    <property type="entry name" value="ATPase domain of HSP90 chaperone/DNA topoisomerase II/histidine kinase"/>
    <property type="match status" value="1"/>
</dbReference>
<protein>
    <recommendedName>
        <fullName evidence="2">histidine kinase</fullName>
        <ecNumber evidence="2">2.7.13.3</ecNumber>
    </recommendedName>
</protein>
<dbReference type="PROSITE" id="PS50112">
    <property type="entry name" value="PAS"/>
    <property type="match status" value="1"/>
</dbReference>
<dbReference type="Pfam" id="PF13426">
    <property type="entry name" value="PAS_9"/>
    <property type="match status" value="1"/>
</dbReference>
<feature type="domain" description="PAC" evidence="8">
    <location>
        <begin position="325"/>
        <end position="376"/>
    </location>
</feature>
<dbReference type="InterPro" id="IPR052162">
    <property type="entry name" value="Sensor_kinase/Photoreceptor"/>
</dbReference>
<proteinExistence type="predicted"/>
<evidence type="ECO:0000256" key="1">
    <source>
        <dbReference type="ARBA" id="ARBA00000085"/>
    </source>
</evidence>
<dbReference type="AlphaFoldDB" id="A0A4R1KDD1"/>
<dbReference type="SMART" id="SM00091">
    <property type="entry name" value="PAS"/>
    <property type="match status" value="1"/>
</dbReference>
<sequence length="615" mass="68997">MTKHHHDSLLLRVSGRAPFDKVLWASDGVRRMMYHNPVGKTVSEVFGGYVYAECGESRTGQLVKIDNSHYILTFTDIGFDSCLLAALYPVSGSVAVRQEDSVSQLDEEVRKKTLALNQAVSDLELHRKKLSQTNQISGAGNFEYLSDQKCLVLTPDACRVLGVEDKNCVISIDDICGKMKENKFRQLCETIAGVTENTKLETEITFTDDHGTDRHLRVVMKKLSPTTCVLDGVFHDITFRKNAEKELRRQESFYRTLYNKANIGIFTMDAEGNILDCNEHCLTLSGYTAEELKNRKASEILILPEDRERISAVFYNLLDTIEKSGSVDFRIRTKQGSIIDVLMSFEAITGEGGEVRIFCFISDITHYKQVQQKNIEQERMLLQQSKMATMGEMVGIIAHQWVQPLNAISMIAQMLQELLEVDAESEKLVRKTVASINEQIEFMTATINDFRDFLKPSCRAGNFSILRAVNDVLQLFRPQLKYHKIKCGLYPEDETLKEVLVFGYENEFKNVVLNLLTNARDAIEANNSDDGEIDIVIGRRNDRVLLSVIDNGGGISSDMVGKIFSAYASTKGEKGTGLGLYMSKLIITERMKGTIFAENTGFGAKITISLGIVQA</sequence>
<dbReference type="SMART" id="SM00086">
    <property type="entry name" value="PAC"/>
    <property type="match status" value="1"/>
</dbReference>
<dbReference type="InterPro" id="IPR000014">
    <property type="entry name" value="PAS"/>
</dbReference>
<keyword evidence="5" id="KW-0418">Kinase</keyword>
<evidence type="ECO:0000256" key="5">
    <source>
        <dbReference type="ARBA" id="ARBA00022777"/>
    </source>
</evidence>
<evidence type="ECO:0000256" key="3">
    <source>
        <dbReference type="ARBA" id="ARBA00022553"/>
    </source>
</evidence>
<keyword evidence="3" id="KW-0597">Phosphoprotein</keyword>
<dbReference type="RefSeq" id="WP_165871206.1">
    <property type="nucleotide sequence ID" value="NZ_JAJUHT010000017.1"/>
</dbReference>
<evidence type="ECO:0000259" key="6">
    <source>
        <dbReference type="PROSITE" id="PS50109"/>
    </source>
</evidence>
<dbReference type="Proteomes" id="UP000294614">
    <property type="component" value="Unassembled WGS sequence"/>
</dbReference>
<organism evidence="9 10">
    <name type="scientific">Seleniivibrio woodruffii</name>
    <dbReference type="NCBI Taxonomy" id="1078050"/>
    <lineage>
        <taxon>Bacteria</taxon>
        <taxon>Pseudomonadati</taxon>
        <taxon>Deferribacterota</taxon>
        <taxon>Deferribacteres</taxon>
        <taxon>Deferribacterales</taxon>
        <taxon>Geovibrionaceae</taxon>
        <taxon>Seleniivibrio</taxon>
    </lineage>
</organism>
<accession>A0A4R1KDD1</accession>
<dbReference type="PRINTS" id="PR00344">
    <property type="entry name" value="BCTRLSENSOR"/>
</dbReference>